<dbReference type="Gene3D" id="3.40.50.150">
    <property type="entry name" value="Vaccinia Virus protein VP39"/>
    <property type="match status" value="1"/>
</dbReference>
<dbReference type="STRING" id="1802202.A2730_01150"/>
<sequence length="220" mass="24665">MSEQSRNSKEENRVPIDYIKDKYNKIYSENEVTFGKGKPEKIIEDIIQYCTSGSVLELGAGEGRNSLFLAGHGLEVTAKDISDVGVDKINKLAEAKGLNIKAEVADVSDLSLDNNFDVLISTFMLHHLSRREAIKLIEQMKEHTNVDGLNAITAFTKNGDFFKRNPETDDFYPEEGELKDIYSDWEILEYEEVEGGAFDKNPDGSPILNISAKILAKKLK</sequence>
<dbReference type="InterPro" id="IPR029063">
    <property type="entry name" value="SAM-dependent_MTases_sf"/>
</dbReference>
<dbReference type="AlphaFoldDB" id="A0A1G2HMZ3"/>
<reference evidence="2 3" key="1">
    <citation type="journal article" date="2016" name="Nat. Commun.">
        <title>Thousands of microbial genomes shed light on interconnected biogeochemical processes in an aquifer system.</title>
        <authorList>
            <person name="Anantharaman K."/>
            <person name="Brown C.T."/>
            <person name="Hug L.A."/>
            <person name="Sharon I."/>
            <person name="Castelle C.J."/>
            <person name="Probst A.J."/>
            <person name="Thomas B.C."/>
            <person name="Singh A."/>
            <person name="Wilkins M.J."/>
            <person name="Karaoz U."/>
            <person name="Brodie E.L."/>
            <person name="Williams K.H."/>
            <person name="Hubbard S.S."/>
            <person name="Banfield J.F."/>
        </authorList>
    </citation>
    <scope>NUCLEOTIDE SEQUENCE [LARGE SCALE GENOMIC DNA]</scope>
</reference>
<feature type="domain" description="Tellurite resistance methyltransferase TehB-like" evidence="1">
    <location>
        <begin position="44"/>
        <end position="198"/>
    </location>
</feature>
<dbReference type="InterPro" id="IPR015985">
    <property type="entry name" value="TehB-like_dom"/>
</dbReference>
<dbReference type="EMBL" id="MHOO01000011">
    <property type="protein sequence ID" value="OGZ63877.1"/>
    <property type="molecule type" value="Genomic_DNA"/>
</dbReference>
<organism evidence="2 3">
    <name type="scientific">Candidatus Staskawiczbacteria bacterium RIFCSPHIGHO2_01_FULL_39_25</name>
    <dbReference type="NCBI Taxonomy" id="1802202"/>
    <lineage>
        <taxon>Bacteria</taxon>
        <taxon>Candidatus Staskawicziibacteriota</taxon>
    </lineage>
</organism>
<accession>A0A1G2HMZ3</accession>
<evidence type="ECO:0000313" key="3">
    <source>
        <dbReference type="Proteomes" id="UP000176855"/>
    </source>
</evidence>
<dbReference type="Proteomes" id="UP000176855">
    <property type="component" value="Unassembled WGS sequence"/>
</dbReference>
<proteinExistence type="predicted"/>
<dbReference type="SUPFAM" id="SSF53335">
    <property type="entry name" value="S-adenosyl-L-methionine-dependent methyltransferases"/>
    <property type="match status" value="1"/>
</dbReference>
<name>A0A1G2HMZ3_9BACT</name>
<evidence type="ECO:0000313" key="2">
    <source>
        <dbReference type="EMBL" id="OGZ63877.1"/>
    </source>
</evidence>
<dbReference type="CDD" id="cd02440">
    <property type="entry name" value="AdoMet_MTases"/>
    <property type="match status" value="1"/>
</dbReference>
<dbReference type="Pfam" id="PF03848">
    <property type="entry name" value="TehB"/>
    <property type="match status" value="1"/>
</dbReference>
<gene>
    <name evidence="2" type="ORF">A2730_01150</name>
</gene>
<comment type="caution">
    <text evidence="2">The sequence shown here is derived from an EMBL/GenBank/DDBJ whole genome shotgun (WGS) entry which is preliminary data.</text>
</comment>
<evidence type="ECO:0000259" key="1">
    <source>
        <dbReference type="Pfam" id="PF03848"/>
    </source>
</evidence>
<protein>
    <recommendedName>
        <fullName evidence="1">Tellurite resistance methyltransferase TehB-like domain-containing protein</fullName>
    </recommendedName>
</protein>